<accession>D4LXG5</accession>
<dbReference type="KEGG" id="rob:CK5_07810"/>
<name>D4LXG5_9FIRM</name>
<reference evidence="1 2" key="2">
    <citation type="submission" date="2010-03" db="EMBL/GenBank/DDBJ databases">
        <authorList>
            <person name="Pajon A."/>
        </authorList>
    </citation>
    <scope>NUCLEOTIDE SEQUENCE [LARGE SCALE GENOMIC DNA]</scope>
    <source>
        <strain evidence="1 2">A2-162</strain>
    </source>
</reference>
<dbReference type="EMBL" id="FP929054">
    <property type="protein sequence ID" value="CBL22318.1"/>
    <property type="molecule type" value="Genomic_DNA"/>
</dbReference>
<evidence type="ECO:0000313" key="2">
    <source>
        <dbReference type="Proteomes" id="UP000008955"/>
    </source>
</evidence>
<dbReference type="PATRIC" id="fig|657314.3.peg.548"/>
<gene>
    <name evidence="1" type="ORF">CK5_07810</name>
</gene>
<dbReference type="AlphaFoldDB" id="D4LXG5"/>
<evidence type="ECO:0000313" key="1">
    <source>
        <dbReference type="EMBL" id="CBL22318.1"/>
    </source>
</evidence>
<sequence>MLGSVSFWIFCRFAIFYHFTAEPVRIAVFLNDFLRAQITVDVCCSLINEAFR</sequence>
<dbReference type="Proteomes" id="UP000008955">
    <property type="component" value="Chromosome"/>
</dbReference>
<proteinExistence type="predicted"/>
<keyword evidence="2" id="KW-1185">Reference proteome</keyword>
<reference evidence="1 2" key="1">
    <citation type="submission" date="2010-03" db="EMBL/GenBank/DDBJ databases">
        <title>The genome sequence of Ruminococcus obeum A2-162.</title>
        <authorList>
            <consortium name="metaHIT consortium -- http://www.metahit.eu/"/>
            <person name="Pajon A."/>
            <person name="Turner K."/>
            <person name="Parkhill J."/>
            <person name="Duncan S."/>
            <person name="Flint H."/>
        </authorList>
    </citation>
    <scope>NUCLEOTIDE SEQUENCE [LARGE SCALE GENOMIC DNA]</scope>
    <source>
        <strain evidence="1 2">A2-162</strain>
    </source>
</reference>
<protein>
    <submittedName>
        <fullName evidence="1">Uncharacterized protein</fullName>
    </submittedName>
</protein>
<organism evidence="1 2">
    <name type="scientific">Blautia obeum A2-162</name>
    <dbReference type="NCBI Taxonomy" id="657314"/>
    <lineage>
        <taxon>Bacteria</taxon>
        <taxon>Bacillati</taxon>
        <taxon>Bacillota</taxon>
        <taxon>Clostridia</taxon>
        <taxon>Lachnospirales</taxon>
        <taxon>Lachnospiraceae</taxon>
        <taxon>Blautia</taxon>
    </lineage>
</organism>
<dbReference type="HOGENOM" id="CLU_3077333_0_0_9"/>